<dbReference type="SMART" id="SM00320">
    <property type="entry name" value="WD40"/>
    <property type="match status" value="5"/>
</dbReference>
<evidence type="ECO:0000313" key="10">
    <source>
        <dbReference type="RefSeq" id="XP_010432703.1"/>
    </source>
</evidence>
<feature type="repeat" description="WD" evidence="7">
    <location>
        <begin position="256"/>
        <end position="297"/>
    </location>
</feature>
<dbReference type="InterPro" id="IPR036322">
    <property type="entry name" value="WD40_repeat_dom_sf"/>
</dbReference>
<name>A0ABM0TX27_CAMSA</name>
<keyword evidence="5" id="KW-0677">Repeat</keyword>
<dbReference type="PROSITE" id="PS50294">
    <property type="entry name" value="WD_REPEATS_REGION"/>
    <property type="match status" value="1"/>
</dbReference>
<evidence type="ECO:0000256" key="2">
    <source>
        <dbReference type="ARBA" id="ARBA00022517"/>
    </source>
</evidence>
<feature type="repeat" description="WD" evidence="7">
    <location>
        <begin position="201"/>
        <end position="233"/>
    </location>
</feature>
<evidence type="ECO:0000256" key="4">
    <source>
        <dbReference type="ARBA" id="ARBA00022574"/>
    </source>
</evidence>
<evidence type="ECO:0000256" key="1">
    <source>
        <dbReference type="ARBA" id="ARBA00004604"/>
    </source>
</evidence>
<evidence type="ECO:0000256" key="3">
    <source>
        <dbReference type="ARBA" id="ARBA00022552"/>
    </source>
</evidence>
<evidence type="ECO:0000256" key="6">
    <source>
        <dbReference type="ARBA" id="ARBA00023242"/>
    </source>
</evidence>
<gene>
    <name evidence="10" type="primary">LOC104716925</name>
</gene>
<evidence type="ECO:0000313" key="9">
    <source>
        <dbReference type="Proteomes" id="UP000694864"/>
    </source>
</evidence>
<keyword evidence="6" id="KW-0539">Nucleus</keyword>
<comment type="subcellular location">
    <subcellularLocation>
        <location evidence="1">Nucleus</location>
        <location evidence="1">Nucleolus</location>
    </subcellularLocation>
</comment>
<dbReference type="InterPro" id="IPR001680">
    <property type="entry name" value="WD40_rpt"/>
</dbReference>
<dbReference type="Proteomes" id="UP000694864">
    <property type="component" value="Chromosome 10"/>
</dbReference>
<proteinExistence type="predicted"/>
<keyword evidence="2" id="KW-0690">Ribosome biogenesis</keyword>
<evidence type="ECO:0000259" key="8">
    <source>
        <dbReference type="Pfam" id="PF23769"/>
    </source>
</evidence>
<dbReference type="PROSITE" id="PS50082">
    <property type="entry name" value="WD_REPEATS_2"/>
    <property type="match status" value="2"/>
</dbReference>
<reference evidence="9" key="1">
    <citation type="journal article" date="2014" name="Nat. Commun.">
        <title>The emerging biofuel crop Camelina sativa retains a highly undifferentiated hexaploid genome structure.</title>
        <authorList>
            <person name="Kagale S."/>
            <person name="Koh C."/>
            <person name="Nixon J."/>
            <person name="Bollina V."/>
            <person name="Clarke W.E."/>
            <person name="Tuteja R."/>
            <person name="Spillane C."/>
            <person name="Robinson S.J."/>
            <person name="Links M.G."/>
            <person name="Clarke C."/>
            <person name="Higgins E.E."/>
            <person name="Huebert T."/>
            <person name="Sharpe A.G."/>
            <person name="Parkin I.A."/>
        </authorList>
    </citation>
    <scope>NUCLEOTIDE SEQUENCE [LARGE SCALE GENOMIC DNA]</scope>
    <source>
        <strain evidence="9">cv. DH55</strain>
    </source>
</reference>
<evidence type="ECO:0000256" key="7">
    <source>
        <dbReference type="PROSITE-ProRule" id="PRU00221"/>
    </source>
</evidence>
<dbReference type="Pfam" id="PF23869">
    <property type="entry name" value="Beta-prop_WDR75_1st"/>
    <property type="match status" value="1"/>
</dbReference>
<accession>A0ABM0TX27</accession>
<keyword evidence="9" id="KW-1185">Reference proteome</keyword>
<dbReference type="SUPFAM" id="SSF50978">
    <property type="entry name" value="WD40 repeat-like"/>
    <property type="match status" value="2"/>
</dbReference>
<keyword evidence="3" id="KW-0698">rRNA processing</keyword>
<dbReference type="Gene3D" id="2.130.10.10">
    <property type="entry name" value="YVTN repeat-like/Quinoprotein amine dehydrogenase"/>
    <property type="match status" value="4"/>
</dbReference>
<evidence type="ECO:0000256" key="5">
    <source>
        <dbReference type="ARBA" id="ARBA00022737"/>
    </source>
</evidence>
<organism evidence="9 10">
    <name type="scientific">Camelina sativa</name>
    <name type="common">False flax</name>
    <name type="synonym">Myagrum sativum</name>
    <dbReference type="NCBI Taxonomy" id="90675"/>
    <lineage>
        <taxon>Eukaryota</taxon>
        <taxon>Viridiplantae</taxon>
        <taxon>Streptophyta</taxon>
        <taxon>Embryophyta</taxon>
        <taxon>Tracheophyta</taxon>
        <taxon>Spermatophyta</taxon>
        <taxon>Magnoliopsida</taxon>
        <taxon>eudicotyledons</taxon>
        <taxon>Gunneridae</taxon>
        <taxon>Pentapetalae</taxon>
        <taxon>rosids</taxon>
        <taxon>malvids</taxon>
        <taxon>Brassicales</taxon>
        <taxon>Brassicaceae</taxon>
        <taxon>Camelineae</taxon>
        <taxon>Camelina</taxon>
    </lineage>
</organism>
<protein>
    <submittedName>
        <fullName evidence="10">WD repeat-containing protein 75</fullName>
    </submittedName>
</protein>
<dbReference type="InterPro" id="IPR057644">
    <property type="entry name" value="Beta-prop_WDR75_2nd"/>
</dbReference>
<dbReference type="PANTHER" id="PTHR45176:SF1">
    <property type="entry name" value="TRANSDUCIN FAMILY PROTEIN _ WD-40 REPEAT FAMILY PROTEIN-RELATED"/>
    <property type="match status" value="1"/>
</dbReference>
<dbReference type="RefSeq" id="XP_010432703.1">
    <property type="nucleotide sequence ID" value="XM_010434401.2"/>
</dbReference>
<reference evidence="10" key="2">
    <citation type="submission" date="2025-08" db="UniProtKB">
        <authorList>
            <consortium name="RefSeq"/>
        </authorList>
    </citation>
    <scope>IDENTIFICATION</scope>
    <source>
        <tissue evidence="10">Leaf</tissue>
    </source>
</reference>
<dbReference type="InterPro" id="IPR015943">
    <property type="entry name" value="WD40/YVTN_repeat-like_dom_sf"/>
</dbReference>
<dbReference type="PANTHER" id="PTHR45176">
    <property type="entry name" value="TRANSDUCIN FAMILY PROTEIN / WD-40 REPEAT FAMILY PROTEIN-RELATED"/>
    <property type="match status" value="1"/>
</dbReference>
<keyword evidence="4 7" id="KW-0853">WD repeat</keyword>
<dbReference type="Pfam" id="PF23769">
    <property type="entry name" value="Beta-prop_WDR75_2nd"/>
    <property type="match status" value="1"/>
</dbReference>
<sequence>MFSSSRSRSKMIRGGRNNITSAPAFSKDAKKLLLCTANSVSVYSVATGLKITSLEGHTATVTTVIVDLKSDDTFTYCWTSSLDGKIHLWEFSEPKLLKSFDTHLPIYSLVMIPSNVSRSLIAYVSVEDFSTVSKDLFAQIRRFILIDEPLPSGDILKEMEEPKPIVLSPSREFFGVCNNCIIHIWNASFGASEHLMPKETTLRHTQLITVFAFHPNQKILAAGDVTGRVLIWKDIGNGELTSVKSEDDPESSCTTFNWHSAEVTVLNFSSDGALLYSGVKEGVLVVWELDTRKKQLLPKIESPLLYFIFSSDPTLSSVICADNQIHLLKMPSMEILRTISGIKPRRLDPTGFLCYVRTMDICLIRTVSIDRSSGIAALCTANHRVQLYNLLNDHEVSEVQVCESNHHPDNDGVRVSLTAVALSRNGSVMATADARFAATNFSEGLVSLKFWVFVPDSKTFSLSTVIDQPHREAAITAIALNPTRSMAVSISSAGDFKIWVCNSDKNLTPEDSNWICHGVGSYKRTPITAAVFSWDGSCLALAAKTVITIWHPLKNELLYVVGKTNVPIMELSFARGGFLIAASHRFKRHLSVWDLMTFTLSWSYRLHVEAIATEADSPYFAVLTWLPESYRSAKSNEQIFRGKDGAILLFDGSGPKPVAIWTVMKARGGTLSFVEDGKKSQPLLAYVNRSHEYVLFDPYSDENLETSAIDHEAFLAAISKKRKRCKKKAMMLERPWETIFCGSTLNFPPYPDVCAAIFGSQMLKKVCESERVERQT</sequence>
<feature type="domain" description="WD repeat-containing protein 75 second beta-propeller" evidence="8">
    <location>
        <begin position="381"/>
        <end position="628"/>
    </location>
</feature>
<dbReference type="GeneID" id="104716925"/>